<dbReference type="AlphaFoldDB" id="C8X292"/>
<keyword evidence="2" id="KW-1185">Reference proteome</keyword>
<dbReference type="Proteomes" id="UP000001052">
    <property type="component" value="Chromosome"/>
</dbReference>
<protein>
    <recommendedName>
        <fullName evidence="3">PAS domain-containing protein</fullName>
    </recommendedName>
</protein>
<reference evidence="2" key="1">
    <citation type="submission" date="2009-09" db="EMBL/GenBank/DDBJ databases">
        <title>The complete chromosome of Desulfohalobium retbaense DSM 5692.</title>
        <authorList>
            <consortium name="US DOE Joint Genome Institute (JGI-PGF)"/>
            <person name="Lucas S."/>
            <person name="Copeland A."/>
            <person name="Lapidus A."/>
            <person name="Glavina del Rio T."/>
            <person name="Dalin E."/>
            <person name="Tice H."/>
            <person name="Bruce D."/>
            <person name="Goodwin L."/>
            <person name="Pitluck S."/>
            <person name="Kyrpides N."/>
            <person name="Mavromatis K."/>
            <person name="Ivanova N."/>
            <person name="Mikhailova N."/>
            <person name="Munk A.C."/>
            <person name="Brettin T."/>
            <person name="Detter J.C."/>
            <person name="Han C."/>
            <person name="Tapia R."/>
            <person name="Larimer F."/>
            <person name="Land M."/>
            <person name="Hauser L."/>
            <person name="Markowitz V."/>
            <person name="Cheng J.-F."/>
            <person name="Hugenholtz P."/>
            <person name="Woyke T."/>
            <person name="Wu D."/>
            <person name="Spring S."/>
            <person name="Klenk H.-P."/>
            <person name="Eisen J.A."/>
        </authorList>
    </citation>
    <scope>NUCLEOTIDE SEQUENCE [LARGE SCALE GENOMIC DNA]</scope>
    <source>
        <strain evidence="2">DSM 5692</strain>
    </source>
</reference>
<evidence type="ECO:0008006" key="3">
    <source>
        <dbReference type="Google" id="ProtNLM"/>
    </source>
</evidence>
<dbReference type="HOGENOM" id="CLU_777849_0_0_7"/>
<dbReference type="KEGG" id="drt:Dret_1127"/>
<sequence>MPKDFHLGRDPLEWMQEQHASDTEPPASPAADGDALERAVSATLHREVQVRELENWLDHFQVPCAVVSTKGQCLFANAALTQWLGLTADGFAPQAASLLERTREPSSGLELHQIHDQAGTAHLAHTVASPWPEVHNGPALLTVMLLPRSWFPHAGEQTPGATSVARLLRLLRPQVRHGQSTTWLVQLRSARDLFQRLVLAEEPGWGESMDAQVLQTFDRACRATLAESMPDPGEADEIWIPESQDPPVPTRWAVLLYAIVFDAVYTALQSPHTRAWGPVHLLGPCRWSRGWRIRLQARQNSSLSGFLGLLPQGSGVLSVLGHNVAALDGGLFTVEGQQMWELILQYTEEGYGQGQD</sequence>
<accession>C8X292</accession>
<proteinExistence type="predicted"/>
<reference evidence="1 2" key="2">
    <citation type="journal article" date="2010" name="Stand. Genomic Sci.">
        <title>Complete genome sequence of Desulfohalobium retbaense type strain (HR(100)).</title>
        <authorList>
            <person name="Spring S."/>
            <person name="Nolan M."/>
            <person name="Lapidus A."/>
            <person name="Glavina Del Rio T."/>
            <person name="Copeland A."/>
            <person name="Tice H."/>
            <person name="Cheng J.F."/>
            <person name="Lucas S."/>
            <person name="Land M."/>
            <person name="Chen F."/>
            <person name="Bruce D."/>
            <person name="Goodwin L."/>
            <person name="Pitluck S."/>
            <person name="Ivanova N."/>
            <person name="Mavromatis K."/>
            <person name="Mikhailova N."/>
            <person name="Pati A."/>
            <person name="Chen A."/>
            <person name="Palaniappan K."/>
            <person name="Hauser L."/>
            <person name="Chang Y.J."/>
            <person name="Jeffries C.D."/>
            <person name="Munk C."/>
            <person name="Kiss H."/>
            <person name="Chain P."/>
            <person name="Han C."/>
            <person name="Brettin T."/>
            <person name="Detter J.C."/>
            <person name="Schuler E."/>
            <person name="Goker M."/>
            <person name="Rohde M."/>
            <person name="Bristow J."/>
            <person name="Eisen J.A."/>
            <person name="Markowitz V."/>
            <person name="Hugenholtz P."/>
            <person name="Kyrpides N.C."/>
            <person name="Klenk H.P."/>
        </authorList>
    </citation>
    <scope>NUCLEOTIDE SEQUENCE [LARGE SCALE GENOMIC DNA]</scope>
    <source>
        <strain evidence="1 2">DSM 5692</strain>
    </source>
</reference>
<dbReference type="EMBL" id="CP001734">
    <property type="protein sequence ID" value="ACV68415.1"/>
    <property type="molecule type" value="Genomic_DNA"/>
</dbReference>
<evidence type="ECO:0000313" key="1">
    <source>
        <dbReference type="EMBL" id="ACV68415.1"/>
    </source>
</evidence>
<gene>
    <name evidence="1" type="ordered locus">Dret_1127</name>
</gene>
<organism evidence="1 2">
    <name type="scientific">Desulfohalobium retbaense (strain ATCC 49708 / DSM 5692 / JCM 16813 / HR100)</name>
    <dbReference type="NCBI Taxonomy" id="485915"/>
    <lineage>
        <taxon>Bacteria</taxon>
        <taxon>Pseudomonadati</taxon>
        <taxon>Thermodesulfobacteriota</taxon>
        <taxon>Desulfovibrionia</taxon>
        <taxon>Desulfovibrionales</taxon>
        <taxon>Desulfohalobiaceae</taxon>
        <taxon>Desulfohalobium</taxon>
    </lineage>
</organism>
<dbReference type="STRING" id="485915.Dret_1127"/>
<evidence type="ECO:0000313" key="2">
    <source>
        <dbReference type="Proteomes" id="UP000001052"/>
    </source>
</evidence>
<dbReference type="RefSeq" id="WP_015751566.1">
    <property type="nucleotide sequence ID" value="NC_013223.1"/>
</dbReference>
<name>C8X292_DESRD</name>